<feature type="domain" description="Cardiolipin synthase N-terminal" evidence="7">
    <location>
        <begin position="30"/>
        <end position="67"/>
    </location>
</feature>
<evidence type="ECO:0000256" key="4">
    <source>
        <dbReference type="ARBA" id="ARBA00022989"/>
    </source>
</evidence>
<organism evidence="8 9">
    <name type="scientific">Demequina litorisediminis</name>
    <dbReference type="NCBI Taxonomy" id="1849022"/>
    <lineage>
        <taxon>Bacteria</taxon>
        <taxon>Bacillati</taxon>
        <taxon>Actinomycetota</taxon>
        <taxon>Actinomycetes</taxon>
        <taxon>Micrococcales</taxon>
        <taxon>Demequinaceae</taxon>
        <taxon>Demequina</taxon>
    </lineage>
</organism>
<evidence type="ECO:0000259" key="7">
    <source>
        <dbReference type="Pfam" id="PF13396"/>
    </source>
</evidence>
<name>A0ABQ6ICB4_9MICO</name>
<evidence type="ECO:0000256" key="1">
    <source>
        <dbReference type="ARBA" id="ARBA00004651"/>
    </source>
</evidence>
<proteinExistence type="predicted"/>
<comment type="caution">
    <text evidence="8">The sequence shown here is derived from an EMBL/GenBank/DDBJ whole genome shotgun (WGS) entry which is preliminary data.</text>
</comment>
<reference evidence="9" key="1">
    <citation type="journal article" date="2019" name="Int. J. Syst. Evol. Microbiol.">
        <title>The Global Catalogue of Microorganisms (GCM) 10K type strain sequencing project: providing services to taxonomists for standard genome sequencing and annotation.</title>
        <authorList>
            <consortium name="The Broad Institute Genomics Platform"/>
            <consortium name="The Broad Institute Genome Sequencing Center for Infectious Disease"/>
            <person name="Wu L."/>
            <person name="Ma J."/>
        </authorList>
    </citation>
    <scope>NUCLEOTIDE SEQUENCE [LARGE SCALE GENOMIC DNA]</scope>
    <source>
        <strain evidence="9">NBRC 112299</strain>
    </source>
</reference>
<accession>A0ABQ6ICB4</accession>
<evidence type="ECO:0000256" key="6">
    <source>
        <dbReference type="SAM" id="Phobius"/>
    </source>
</evidence>
<evidence type="ECO:0000256" key="2">
    <source>
        <dbReference type="ARBA" id="ARBA00022475"/>
    </source>
</evidence>
<feature type="transmembrane region" description="Helical" evidence="6">
    <location>
        <begin position="7"/>
        <end position="27"/>
    </location>
</feature>
<feature type="transmembrane region" description="Helical" evidence="6">
    <location>
        <begin position="47"/>
        <end position="66"/>
    </location>
</feature>
<evidence type="ECO:0000256" key="5">
    <source>
        <dbReference type="ARBA" id="ARBA00023136"/>
    </source>
</evidence>
<dbReference type="Proteomes" id="UP001157125">
    <property type="component" value="Unassembled WGS sequence"/>
</dbReference>
<keyword evidence="2" id="KW-1003">Cell membrane</keyword>
<dbReference type="RefSeq" id="WP_431308304.1">
    <property type="nucleotide sequence ID" value="NZ_BSUN01000001.1"/>
</dbReference>
<dbReference type="Pfam" id="PF13396">
    <property type="entry name" value="PLDc_N"/>
    <property type="match status" value="1"/>
</dbReference>
<comment type="subcellular location">
    <subcellularLocation>
        <location evidence="1">Cell membrane</location>
        <topology evidence="1">Multi-pass membrane protein</topology>
    </subcellularLocation>
</comment>
<keyword evidence="5 6" id="KW-0472">Membrane</keyword>
<evidence type="ECO:0000256" key="3">
    <source>
        <dbReference type="ARBA" id="ARBA00022692"/>
    </source>
</evidence>
<protein>
    <recommendedName>
        <fullName evidence="7">Cardiolipin synthase N-terminal domain-containing protein</fullName>
    </recommendedName>
</protein>
<evidence type="ECO:0000313" key="9">
    <source>
        <dbReference type="Proteomes" id="UP001157125"/>
    </source>
</evidence>
<keyword evidence="9" id="KW-1185">Reference proteome</keyword>
<keyword evidence="3 6" id="KW-0812">Transmembrane</keyword>
<dbReference type="InterPro" id="IPR027379">
    <property type="entry name" value="CLS_N"/>
</dbReference>
<dbReference type="EMBL" id="BSUN01000001">
    <property type="protein sequence ID" value="GMA35472.1"/>
    <property type="molecule type" value="Genomic_DNA"/>
</dbReference>
<evidence type="ECO:0000313" key="8">
    <source>
        <dbReference type="EMBL" id="GMA35472.1"/>
    </source>
</evidence>
<gene>
    <name evidence="8" type="ORF">GCM10025876_16760</name>
</gene>
<keyword evidence="4 6" id="KW-1133">Transmembrane helix</keyword>
<sequence>MEFFKSFLDLLFFSLWIFVLVAFFMVLFRVIVDIFRDSNLGGFSKTLWLIAVLIFPFLGILIYLIARGKGMARRDVEQAASVRAAQVEYTKGLMSEAGPASEIKAAKEPARLRRHHGRGVRGHQGQGARQVRHAHHAVGAAPAYAGAAPRCVQDAALLTPRRSPRHCATG</sequence>